<dbReference type="Proteomes" id="UP000263900">
    <property type="component" value="Chromosome"/>
</dbReference>
<keyword evidence="4" id="KW-1185">Reference proteome</keyword>
<evidence type="ECO:0000259" key="2">
    <source>
        <dbReference type="Pfam" id="PF03629"/>
    </source>
</evidence>
<evidence type="ECO:0000313" key="4">
    <source>
        <dbReference type="Proteomes" id="UP000263900"/>
    </source>
</evidence>
<reference evidence="3 4" key="1">
    <citation type="submission" date="2018-09" db="EMBL/GenBank/DDBJ databases">
        <title>Genome sequencing of strain 6GH32-13.</title>
        <authorList>
            <person name="Weon H.-Y."/>
            <person name="Heo J."/>
            <person name="Kwon S.-W."/>
        </authorList>
    </citation>
    <scope>NUCLEOTIDE SEQUENCE [LARGE SCALE GENOMIC DNA]</scope>
    <source>
        <strain evidence="3 4">5GH32-13</strain>
    </source>
</reference>
<name>A0A3B7MF09_9BACT</name>
<accession>A0A3B7MF09</accession>
<feature type="domain" description="Sialate O-acetylesterase" evidence="2">
    <location>
        <begin position="104"/>
        <end position="334"/>
    </location>
</feature>
<sequence>MIKQALFGLLTCIGLTTQATITLPALFGNNMVLQQQAEAAIWGSAKANATVTIITSWDKKKYTTRANAAGKWKTTLRTPKAGGPYDITLSDGELLKLSNVLIGEVWICSGQSNMEMPVKGFKNQPILGADDMLLEADDTAIHLFRLERAFTKTPQADVKAKWEMVSPQSAKEFSAVGYNFARILRQRLKVPIGIIQTTWGGTPIEAWMDTAGLKQVEGVKYPAANAAMTKNDPSVLFNAMIAPLLGYEMKGVLWYQGESNRLQPEIYAKLMQAMVGQWRALWNKGNWPFYYVQIAPYQYPNGRELVPYLREAQDKAQTLIPNSGMVVCMDAGDQRTIHPANKMIVSKRLAYWALAKTYGREGIVYQGPVYKSLTIAADTAKVAFTNAPNGLTTYGKDLVNFEIAGSDKVFYTAQVKITNDGLFLFSPQVKGPVAVRYAFKDWPEGELFNTDGLPAAPFRTDDWEPKK</sequence>
<dbReference type="GO" id="GO:0001681">
    <property type="term" value="F:sialate O-acetylesterase activity"/>
    <property type="evidence" value="ECO:0007669"/>
    <property type="project" value="InterPro"/>
</dbReference>
<dbReference type="Gene3D" id="3.40.50.1110">
    <property type="entry name" value="SGNH hydrolase"/>
    <property type="match status" value="1"/>
</dbReference>
<dbReference type="EMBL" id="CP032157">
    <property type="protein sequence ID" value="AXY72928.1"/>
    <property type="molecule type" value="Genomic_DNA"/>
</dbReference>
<dbReference type="InterPro" id="IPR013783">
    <property type="entry name" value="Ig-like_fold"/>
</dbReference>
<keyword evidence="1" id="KW-0378">Hydrolase</keyword>
<dbReference type="AlphaFoldDB" id="A0A3B7MF09"/>
<dbReference type="Pfam" id="PF03629">
    <property type="entry name" value="SASA"/>
    <property type="match status" value="1"/>
</dbReference>
<protein>
    <submittedName>
        <fullName evidence="3">Sialate O-acetylesterase</fullName>
    </submittedName>
</protein>
<evidence type="ECO:0000256" key="1">
    <source>
        <dbReference type="ARBA" id="ARBA00022801"/>
    </source>
</evidence>
<dbReference type="KEGG" id="pseg:D3H65_02625"/>
<dbReference type="PANTHER" id="PTHR22901">
    <property type="entry name" value="SIALATE O-ACETYLESTERASE"/>
    <property type="match status" value="1"/>
</dbReference>
<dbReference type="InterPro" id="IPR036514">
    <property type="entry name" value="SGNH_hydro_sf"/>
</dbReference>
<dbReference type="InterPro" id="IPR039329">
    <property type="entry name" value="SIAE"/>
</dbReference>
<dbReference type="RefSeq" id="WP_119048766.1">
    <property type="nucleotide sequence ID" value="NZ_CP032157.1"/>
</dbReference>
<gene>
    <name evidence="3" type="ORF">D3H65_02625</name>
</gene>
<dbReference type="Gene3D" id="2.60.40.10">
    <property type="entry name" value="Immunoglobulins"/>
    <property type="match status" value="1"/>
</dbReference>
<organism evidence="3 4">
    <name type="scientific">Paraflavitalea soli</name>
    <dbReference type="NCBI Taxonomy" id="2315862"/>
    <lineage>
        <taxon>Bacteria</taxon>
        <taxon>Pseudomonadati</taxon>
        <taxon>Bacteroidota</taxon>
        <taxon>Chitinophagia</taxon>
        <taxon>Chitinophagales</taxon>
        <taxon>Chitinophagaceae</taxon>
        <taxon>Paraflavitalea</taxon>
    </lineage>
</organism>
<evidence type="ECO:0000313" key="3">
    <source>
        <dbReference type="EMBL" id="AXY72928.1"/>
    </source>
</evidence>
<dbReference type="OrthoDB" id="9816001at2"/>
<dbReference type="PANTHER" id="PTHR22901:SF0">
    <property type="entry name" value="SIALATE O-ACETYLESTERASE"/>
    <property type="match status" value="1"/>
</dbReference>
<proteinExistence type="predicted"/>
<dbReference type="InterPro" id="IPR005181">
    <property type="entry name" value="SASA"/>
</dbReference>
<dbReference type="SUPFAM" id="SSF52266">
    <property type="entry name" value="SGNH hydrolase"/>
    <property type="match status" value="1"/>
</dbReference>
<dbReference type="GO" id="GO:0005975">
    <property type="term" value="P:carbohydrate metabolic process"/>
    <property type="evidence" value="ECO:0007669"/>
    <property type="project" value="TreeGrafter"/>
</dbReference>